<dbReference type="CDD" id="cd11644">
    <property type="entry name" value="Precorrin-6Y-MT"/>
    <property type="match status" value="1"/>
</dbReference>
<proteinExistence type="predicted"/>
<dbReference type="Gene3D" id="3.40.50.150">
    <property type="entry name" value="Vaccinia Virus protein VP39"/>
    <property type="match status" value="1"/>
</dbReference>
<dbReference type="InterPro" id="IPR029063">
    <property type="entry name" value="SAM-dependent_MTases_sf"/>
</dbReference>
<evidence type="ECO:0000313" key="8">
    <source>
        <dbReference type="Proteomes" id="UP001205311"/>
    </source>
</evidence>
<organism evidence="7 8">
    <name type="scientific">Streptoalloteichus tenebrarius (strain ATCC 17920 / DSM 40477 / JCM 4838 / CBS 697.72 / NBRC 16177 / NCIMB 11028 / NRRL B-12390 / A12253. 1 / ISP 5477)</name>
    <name type="common">Streptomyces tenebrarius</name>
    <dbReference type="NCBI Taxonomy" id="1933"/>
    <lineage>
        <taxon>Bacteria</taxon>
        <taxon>Bacillati</taxon>
        <taxon>Actinomycetota</taxon>
        <taxon>Actinomycetes</taxon>
        <taxon>Pseudonocardiales</taxon>
        <taxon>Pseudonocardiaceae</taxon>
        <taxon>Streptoalloteichus</taxon>
    </lineage>
</organism>
<dbReference type="NCBIfam" id="TIGR02467">
    <property type="entry name" value="CbiE"/>
    <property type="match status" value="1"/>
</dbReference>
<reference evidence="7 8" key="1">
    <citation type="submission" date="2022-06" db="EMBL/GenBank/DDBJ databases">
        <title>Genomic Encyclopedia of Archaeal and Bacterial Type Strains, Phase II (KMG-II): from individual species to whole genera.</title>
        <authorList>
            <person name="Goeker M."/>
        </authorList>
    </citation>
    <scope>NUCLEOTIDE SEQUENCE [LARGE SCALE GENOMIC DNA]</scope>
    <source>
        <strain evidence="7 8">DSM 40477</strain>
    </source>
</reference>
<keyword evidence="3" id="KW-0489">Methyltransferase</keyword>
<dbReference type="SUPFAM" id="SSF53790">
    <property type="entry name" value="Tetrapyrrole methylase"/>
    <property type="match status" value="1"/>
</dbReference>
<dbReference type="InterPro" id="IPR050714">
    <property type="entry name" value="Cobalamin_biosynth_MTase"/>
</dbReference>
<dbReference type="PANTHER" id="PTHR43182:SF1">
    <property type="entry name" value="COBALT-PRECORRIN-7 C(5)-METHYLTRANSFERASE"/>
    <property type="match status" value="1"/>
</dbReference>
<dbReference type="InterPro" id="IPR014776">
    <property type="entry name" value="4pyrrole_Mease_sub2"/>
</dbReference>
<protein>
    <submittedName>
        <fullName evidence="7">Precorrin-6Y C5,15-methyltransferase (Decarboxylating)</fullName>
    </submittedName>
</protein>
<sequence length="431" mass="44121">MVDFPATAGSREFDRSEVSDGVTVTVVGIDGDALPPAASAVVERAEVVVGDRERLARHAPDGALAVGLDPLPPALDEVERAAGAGQPVAVLVAGDPGLDVVLRALRARGLRPAVVPTVSTVRRLLARLGRPADDVVVVSAHGRDATRALNVCRARPSVAVLTAPGAGPAEIGAGLVGWRRTLVVVEDLGGERERVVSVDPEEAARRTWSDPGVLLCLADPDALAPLAWHAGGEPTPPAGGWALPEDAFAHRDGMVTPAEVRAVALARLAPRPGELVWDVGAGSGAVAVECARMGAAVIAVERDPVQCVRVVANAGTHQVDVRVVEDEAPRGFAGLPRPDAVFVGGGGPEVVAACADLGADRVVVALSAFDRLGSTRDVLRAAGYQVAGCQISVSRMAELSGDPTGATTGLTATNPVFLIWGAGRNDQRGTP</sequence>
<dbReference type="Gene3D" id="3.30.950.10">
    <property type="entry name" value="Methyltransferase, Cobalt-precorrin-4 Transmethylase, Domain 2"/>
    <property type="match status" value="1"/>
</dbReference>
<name>A0ABT1HMX7_STRSD</name>
<dbReference type="PANTHER" id="PTHR43182">
    <property type="entry name" value="COBALT-PRECORRIN-6B C(15)-METHYLTRANSFERASE (DECARBOXYLATING)"/>
    <property type="match status" value="1"/>
</dbReference>
<dbReference type="Pfam" id="PF00590">
    <property type="entry name" value="TP_methylase"/>
    <property type="match status" value="1"/>
</dbReference>
<evidence type="ECO:0000313" key="7">
    <source>
        <dbReference type="EMBL" id="MCP2256861.1"/>
    </source>
</evidence>
<evidence type="ECO:0000256" key="2">
    <source>
        <dbReference type="ARBA" id="ARBA00022573"/>
    </source>
</evidence>
<dbReference type="EMBL" id="JAMTCP010000002">
    <property type="protein sequence ID" value="MCP2256861.1"/>
    <property type="molecule type" value="Genomic_DNA"/>
</dbReference>
<keyword evidence="2" id="KW-0169">Cobalamin biosynthesis</keyword>
<comment type="caution">
    <text evidence="7">The sequence shown here is derived from an EMBL/GenBank/DDBJ whole genome shotgun (WGS) entry which is preliminary data.</text>
</comment>
<gene>
    <name evidence="7" type="ORF">LX15_000544</name>
</gene>
<comment type="pathway">
    <text evidence="1">Cofactor biosynthesis; adenosylcobalamin biosynthesis.</text>
</comment>
<dbReference type="SUPFAM" id="SSF53335">
    <property type="entry name" value="S-adenosyl-L-methionine-dependent methyltransferases"/>
    <property type="match status" value="1"/>
</dbReference>
<evidence type="ECO:0000259" key="6">
    <source>
        <dbReference type="Pfam" id="PF00590"/>
    </source>
</evidence>
<evidence type="ECO:0000256" key="5">
    <source>
        <dbReference type="ARBA" id="ARBA00022691"/>
    </source>
</evidence>
<evidence type="ECO:0000256" key="4">
    <source>
        <dbReference type="ARBA" id="ARBA00022679"/>
    </source>
</evidence>
<evidence type="ECO:0000256" key="1">
    <source>
        <dbReference type="ARBA" id="ARBA00004953"/>
    </source>
</evidence>
<dbReference type="CDD" id="cd02440">
    <property type="entry name" value="AdoMet_MTases"/>
    <property type="match status" value="1"/>
</dbReference>
<accession>A0ABT1HMX7</accession>
<dbReference type="InterPro" id="IPR035996">
    <property type="entry name" value="4pyrrol_Methylase_sf"/>
</dbReference>
<dbReference type="InterPro" id="IPR000878">
    <property type="entry name" value="4pyrrol_Mease"/>
</dbReference>
<feature type="domain" description="Tetrapyrrole methylase" evidence="6">
    <location>
        <begin position="30"/>
        <end position="199"/>
    </location>
</feature>
<keyword evidence="4" id="KW-0808">Transferase</keyword>
<dbReference type="InterPro" id="IPR012818">
    <property type="entry name" value="CbiE"/>
</dbReference>
<keyword evidence="5" id="KW-0949">S-adenosyl-L-methionine</keyword>
<dbReference type="Proteomes" id="UP001205311">
    <property type="component" value="Unassembled WGS sequence"/>
</dbReference>
<evidence type="ECO:0000256" key="3">
    <source>
        <dbReference type="ARBA" id="ARBA00022603"/>
    </source>
</evidence>
<keyword evidence="8" id="KW-1185">Reference proteome</keyword>